<evidence type="ECO:0000256" key="7">
    <source>
        <dbReference type="ARBA" id="ARBA00022833"/>
    </source>
</evidence>
<keyword evidence="5" id="KW-0677">Repeat</keyword>
<dbReference type="PANTHER" id="PTHR14738:SF29">
    <property type="entry name" value="ZINC FINGER CCCH DOMAIN-CONTAINING PROTEIN 14"/>
    <property type="match status" value="1"/>
</dbReference>
<evidence type="ECO:0000256" key="2">
    <source>
        <dbReference type="ARBA" id="ARBA00008423"/>
    </source>
</evidence>
<gene>
    <name evidence="13" type="primary">LOC106459943</name>
</gene>
<evidence type="ECO:0000313" key="13">
    <source>
        <dbReference type="RefSeq" id="XP_013775066.1"/>
    </source>
</evidence>
<feature type="zinc finger region" description="C3H1-type" evidence="9">
    <location>
        <begin position="806"/>
        <end position="826"/>
    </location>
</feature>
<feature type="compositionally biased region" description="Polar residues" evidence="10">
    <location>
        <begin position="179"/>
        <end position="196"/>
    </location>
</feature>
<evidence type="ECO:0000313" key="12">
    <source>
        <dbReference type="Proteomes" id="UP000694941"/>
    </source>
</evidence>
<evidence type="ECO:0000256" key="5">
    <source>
        <dbReference type="ARBA" id="ARBA00022737"/>
    </source>
</evidence>
<evidence type="ECO:0000256" key="9">
    <source>
        <dbReference type="PROSITE-ProRule" id="PRU00723"/>
    </source>
</evidence>
<dbReference type="PANTHER" id="PTHR14738">
    <property type="entry name" value="ZINC FINGER CCCH DOMAIN-CONTAINING PROTEIN 14"/>
    <property type="match status" value="1"/>
</dbReference>
<feature type="zinc finger region" description="C3H1-type" evidence="9">
    <location>
        <begin position="875"/>
        <end position="907"/>
    </location>
</feature>
<keyword evidence="12" id="KW-1185">Reference proteome</keyword>
<feature type="zinc finger region" description="C3H1-type" evidence="9">
    <location>
        <begin position="780"/>
        <end position="805"/>
    </location>
</feature>
<proteinExistence type="inferred from homology"/>
<protein>
    <recommendedName>
        <fullName evidence="3">Zinc finger CCCH domain-containing protein 14</fullName>
    </recommendedName>
</protein>
<evidence type="ECO:0000256" key="6">
    <source>
        <dbReference type="ARBA" id="ARBA00022771"/>
    </source>
</evidence>
<keyword evidence="4 9" id="KW-0479">Metal-binding</keyword>
<dbReference type="InterPro" id="IPR000571">
    <property type="entry name" value="Znf_CCCH"/>
</dbReference>
<feature type="domain" description="C3H1-type" evidence="11">
    <location>
        <begin position="780"/>
        <end position="805"/>
    </location>
</feature>
<dbReference type="SMART" id="SM00356">
    <property type="entry name" value="ZnF_C3H1"/>
    <property type="match status" value="3"/>
</dbReference>
<sequence>MEGIGSEVTQKIRSAIKAKLVELGAYVDDELPDYIMVMVANKKTKSQMTEDLSLFLGTNTESFTSWLHGVLEHLQKVTFETKQKLGFVSEEEKSENSHCPEKATETTKTKAKDKNIIKKFPGNPVSNKTVKPKEKKSKSKKPVVCESINKQAETVYDNNQTAALNSTSDISPKEDESLNQKTNKNSHVASSSSGNMESEKEKKNETKLEIGGTSNMDSHCDDNIFTDKQRQKTIKGKDICDTHINTLSNKDVCKETEKPLTTKTSVKYNATSGEGLLDVELDENDEFLALKADPETDDLLAEELQEDSFLQVGSKPAVSYQKKTATVAAVSHTRSCSPKKHNIVTPIQRHDSSNVLQHVQSVTPKHPTLLQDKSNKLRSLKRGTFPSSTVGAVVQNPSRFVEENEEEYDPRNPSVGSVASIIKVSERRSSVPLSMQANKLLILKAVEDANRSVAKNTPKLPARVEPYQPTPIYQLKDKQQEVQQRVPVKPIDTKLVVQQRVPVKPIDTKLVVPQRVPVKPIDTKLVVQQHVPVKPMDTKLVVQQRVPVKPMDTKLVVQQCVPVKPMDTKLVEPLEEKQLLDDYFTLEDQSDEEPVVREAVETGQSSFAEFSNLQLQDYNEQVDEDLPKEKIDQSGDSRKIEFYTTSNSVATVIPLKSQSKLTISGKMPILTTVPSGGSAVTPGTKRKIPIICEDSSLEDKQTSPRFVVTLEGIRPDHFAKKSKVRRTVLSGEKSQDYEDDIELVTLEDEITRDILNTDYPMEEILEEEEEEAFDAPQKKLKLRERCKYWPGCKNGEKCSYHHPTVQCKAFPNCKFGEKCLYIHPNCKYDAGCTRKDCPFTHASKRTFSASISPPVYIVSSPKVSTNKAPCRFFPKCKNINCPYFHPKLCKFGNFCRNAQCPFLHSQAPPPQHLKWTAPQCESSHLSERKFALKTSTESMPVQTKTEG</sequence>
<feature type="domain" description="C3H1-type" evidence="11">
    <location>
        <begin position="875"/>
        <end position="907"/>
    </location>
</feature>
<accession>A0ABM1B580</accession>
<feature type="region of interest" description="Disordered" evidence="10">
    <location>
        <begin position="91"/>
        <end position="144"/>
    </location>
</feature>
<organism evidence="12 13">
    <name type="scientific">Limulus polyphemus</name>
    <name type="common">Atlantic horseshoe crab</name>
    <dbReference type="NCBI Taxonomy" id="6850"/>
    <lineage>
        <taxon>Eukaryota</taxon>
        <taxon>Metazoa</taxon>
        <taxon>Ecdysozoa</taxon>
        <taxon>Arthropoda</taxon>
        <taxon>Chelicerata</taxon>
        <taxon>Merostomata</taxon>
        <taxon>Xiphosura</taxon>
        <taxon>Limulidae</taxon>
        <taxon>Limulus</taxon>
    </lineage>
</organism>
<feature type="region of interest" description="Disordered" evidence="10">
    <location>
        <begin position="156"/>
        <end position="223"/>
    </location>
</feature>
<dbReference type="RefSeq" id="XP_013775066.1">
    <property type="nucleotide sequence ID" value="XM_013919612.2"/>
</dbReference>
<dbReference type="Gene3D" id="1.20.1390.10">
    <property type="entry name" value="PWI domain"/>
    <property type="match status" value="1"/>
</dbReference>
<feature type="compositionally biased region" description="Basic and acidic residues" evidence="10">
    <location>
        <begin position="91"/>
        <end position="116"/>
    </location>
</feature>
<evidence type="ECO:0000256" key="8">
    <source>
        <dbReference type="ARBA" id="ARBA00023242"/>
    </source>
</evidence>
<dbReference type="GeneID" id="106459943"/>
<dbReference type="Proteomes" id="UP000694941">
    <property type="component" value="Unplaced"/>
</dbReference>
<dbReference type="InterPro" id="IPR040366">
    <property type="entry name" value="Nab2/ZC3H14"/>
</dbReference>
<keyword evidence="8" id="KW-0539">Nucleus</keyword>
<feature type="compositionally biased region" description="Basic and acidic residues" evidence="10">
    <location>
        <begin position="197"/>
        <end position="208"/>
    </location>
</feature>
<evidence type="ECO:0000256" key="3">
    <source>
        <dbReference type="ARBA" id="ARBA00015071"/>
    </source>
</evidence>
<dbReference type="PROSITE" id="PS50103">
    <property type="entry name" value="ZF_C3H1"/>
    <property type="match status" value="3"/>
</dbReference>
<evidence type="ECO:0000256" key="1">
    <source>
        <dbReference type="ARBA" id="ARBA00004123"/>
    </source>
</evidence>
<feature type="compositionally biased region" description="Polar residues" evidence="10">
    <location>
        <begin position="156"/>
        <end position="170"/>
    </location>
</feature>
<keyword evidence="6 9" id="KW-0863">Zinc-finger</keyword>
<evidence type="ECO:0000256" key="10">
    <source>
        <dbReference type="SAM" id="MobiDB-lite"/>
    </source>
</evidence>
<comment type="subcellular location">
    <subcellularLocation>
        <location evidence="1">Nucleus</location>
    </subcellularLocation>
</comment>
<feature type="domain" description="C3H1-type" evidence="11">
    <location>
        <begin position="806"/>
        <end position="826"/>
    </location>
</feature>
<evidence type="ECO:0000256" key="4">
    <source>
        <dbReference type="ARBA" id="ARBA00022723"/>
    </source>
</evidence>
<keyword evidence="7 9" id="KW-0862">Zinc</keyword>
<name>A0ABM1B580_LIMPO</name>
<reference evidence="13" key="1">
    <citation type="submission" date="2025-08" db="UniProtKB">
        <authorList>
            <consortium name="RefSeq"/>
        </authorList>
    </citation>
    <scope>IDENTIFICATION</scope>
    <source>
        <tissue evidence="13">Muscle</tissue>
    </source>
</reference>
<dbReference type="Gene3D" id="4.10.1000.30">
    <property type="match status" value="2"/>
</dbReference>
<comment type="similarity">
    <text evidence="2">Belongs to the ZC3H14 family.</text>
</comment>
<evidence type="ECO:0000259" key="11">
    <source>
        <dbReference type="PROSITE" id="PS50103"/>
    </source>
</evidence>
<dbReference type="Pfam" id="PF14608">
    <property type="entry name" value="zf-CCCH_2"/>
    <property type="match status" value="5"/>
</dbReference>